<evidence type="ECO:0000256" key="3">
    <source>
        <dbReference type="ARBA" id="ARBA00022840"/>
    </source>
</evidence>
<keyword evidence="7" id="KW-1185">Reference proteome</keyword>
<sequence length="363" mass="39344">MTTIGVEEEYLLLDPVTGLPVPVADKVRSQAGPGRLAADQEVHSELLQAQVEVATPVCGSLEEVGGHLLRLRHAVEEAAEAHSCRIGACGTPPLRHGHPVAVTDRARYRALRAQAPQLVAEQLVNGMHVHVGVPSRDTAVEVLNRIRVWLPTLTALSANSPLWDGHDTGFASWRTVIFGRWPVSGMPPRFADLADHDRRVRTLLDSGLVADTGQLYWHARLSARYPTVEVRCFDVQLRPDDAVMITGLVRALVETVLAEAAAGAPPLDCDQELLQAAMWHAARHGLSSTLVDPGGRQRRAGEMLYELLRYVAPVLEASGDDRQVTALVHRLLQRGTGADRQRAALAEGGLPGVVDMVTARSMP</sequence>
<organism evidence="6 7">
    <name type="scientific">Streptomyces thermocoprophilus</name>
    <dbReference type="NCBI Taxonomy" id="78356"/>
    <lineage>
        <taxon>Bacteria</taxon>
        <taxon>Bacillati</taxon>
        <taxon>Actinomycetota</taxon>
        <taxon>Actinomycetes</taxon>
        <taxon>Kitasatosporales</taxon>
        <taxon>Streptomycetaceae</taxon>
        <taxon>Streptomyces</taxon>
    </lineage>
</organism>
<proteinExistence type="inferred from homology"/>
<dbReference type="PANTHER" id="PTHR36510:SF1">
    <property type="entry name" value="GLUTAMATE--CYSTEINE LIGASE 2-RELATED"/>
    <property type="match status" value="1"/>
</dbReference>
<dbReference type="Pfam" id="PF04107">
    <property type="entry name" value="GCS2"/>
    <property type="match status" value="1"/>
</dbReference>
<keyword evidence="2 5" id="KW-0547">Nucleotide-binding</keyword>
<comment type="caution">
    <text evidence="6">The sequence shown here is derived from an EMBL/GenBank/DDBJ whole genome shotgun (WGS) entry which is preliminary data.</text>
</comment>
<dbReference type="EMBL" id="JBHMAR010000007">
    <property type="protein sequence ID" value="MFB9735243.1"/>
    <property type="molecule type" value="Genomic_DNA"/>
</dbReference>
<dbReference type="HAMAP" id="MF_01609">
    <property type="entry name" value="Glu_cys_ligase_2"/>
    <property type="match status" value="1"/>
</dbReference>
<gene>
    <name evidence="6" type="ORF">ACFFRO_08875</name>
</gene>
<keyword evidence="1 5" id="KW-0436">Ligase</keyword>
<evidence type="ECO:0000313" key="6">
    <source>
        <dbReference type="EMBL" id="MFB9735243.1"/>
    </source>
</evidence>
<dbReference type="SUPFAM" id="SSF55931">
    <property type="entry name" value="Glutamine synthetase/guanido kinase"/>
    <property type="match status" value="1"/>
</dbReference>
<comment type="function">
    <text evidence="5">ATP-dependent carboxylate-amine ligase which exhibits weak glutamate--cysteine ligase activity.</text>
</comment>
<keyword evidence="3 5" id="KW-0067">ATP-binding</keyword>
<evidence type="ECO:0000256" key="5">
    <source>
        <dbReference type="HAMAP-Rule" id="MF_01609"/>
    </source>
</evidence>
<dbReference type="NCBIfam" id="TIGR02050">
    <property type="entry name" value="gshA_cyan_rel"/>
    <property type="match status" value="1"/>
</dbReference>
<dbReference type="NCBIfam" id="NF010041">
    <property type="entry name" value="PRK13517.1-1"/>
    <property type="match status" value="1"/>
</dbReference>
<reference evidence="6 7" key="1">
    <citation type="submission" date="2024-09" db="EMBL/GenBank/DDBJ databases">
        <authorList>
            <person name="Sun Q."/>
            <person name="Mori K."/>
        </authorList>
    </citation>
    <scope>NUCLEOTIDE SEQUENCE [LARGE SCALE GENOMIC DNA]</scope>
    <source>
        <strain evidence="6 7">JCM 10918</strain>
    </source>
</reference>
<dbReference type="RefSeq" id="WP_385858569.1">
    <property type="nucleotide sequence ID" value="NZ_JBHMAR010000007.1"/>
</dbReference>
<accession>A0ABV5VBP7</accession>
<dbReference type="PANTHER" id="PTHR36510">
    <property type="entry name" value="GLUTAMATE--CYSTEINE LIGASE 2-RELATED"/>
    <property type="match status" value="1"/>
</dbReference>
<dbReference type="InterPro" id="IPR006336">
    <property type="entry name" value="GCS2"/>
</dbReference>
<dbReference type="InterPro" id="IPR050141">
    <property type="entry name" value="GCL_type2/YbdK_subfam"/>
</dbReference>
<evidence type="ECO:0000256" key="2">
    <source>
        <dbReference type="ARBA" id="ARBA00022741"/>
    </source>
</evidence>
<comment type="similarity">
    <text evidence="5">Belongs to the glutamate--cysteine ligase type 2 family. YbdK subfamily.</text>
</comment>
<protein>
    <recommendedName>
        <fullName evidence="5">Putative glutamate--cysteine ligase 2</fullName>
        <ecNumber evidence="5">6.3.2.2</ecNumber>
    </recommendedName>
    <alternativeName>
        <fullName evidence="5">Gamma-glutamylcysteine synthetase 2</fullName>
        <shortName evidence="5">GCS 2</shortName>
        <shortName evidence="5">Gamma-GCS 2</shortName>
    </alternativeName>
</protein>
<comment type="catalytic activity">
    <reaction evidence="4 5">
        <text>L-cysteine + L-glutamate + ATP = gamma-L-glutamyl-L-cysteine + ADP + phosphate + H(+)</text>
        <dbReference type="Rhea" id="RHEA:13285"/>
        <dbReference type="ChEBI" id="CHEBI:15378"/>
        <dbReference type="ChEBI" id="CHEBI:29985"/>
        <dbReference type="ChEBI" id="CHEBI:30616"/>
        <dbReference type="ChEBI" id="CHEBI:35235"/>
        <dbReference type="ChEBI" id="CHEBI:43474"/>
        <dbReference type="ChEBI" id="CHEBI:58173"/>
        <dbReference type="ChEBI" id="CHEBI:456216"/>
        <dbReference type="EC" id="6.3.2.2"/>
    </reaction>
</comment>
<name>A0ABV5VBP7_9ACTN</name>
<dbReference type="InterPro" id="IPR011793">
    <property type="entry name" value="YbdK"/>
</dbReference>
<dbReference type="Gene3D" id="3.30.590.20">
    <property type="match status" value="1"/>
</dbReference>
<dbReference type="EC" id="6.3.2.2" evidence="5"/>
<dbReference type="Proteomes" id="UP001589703">
    <property type="component" value="Unassembled WGS sequence"/>
</dbReference>
<evidence type="ECO:0000313" key="7">
    <source>
        <dbReference type="Proteomes" id="UP001589703"/>
    </source>
</evidence>
<evidence type="ECO:0000256" key="4">
    <source>
        <dbReference type="ARBA" id="ARBA00048819"/>
    </source>
</evidence>
<dbReference type="InterPro" id="IPR014746">
    <property type="entry name" value="Gln_synth/guanido_kin_cat_dom"/>
</dbReference>
<evidence type="ECO:0000256" key="1">
    <source>
        <dbReference type="ARBA" id="ARBA00022598"/>
    </source>
</evidence>
<dbReference type="GO" id="GO:0004357">
    <property type="term" value="F:glutamate-cysteine ligase activity"/>
    <property type="evidence" value="ECO:0007669"/>
    <property type="project" value="UniProtKB-EC"/>
</dbReference>